<evidence type="ECO:0000256" key="1">
    <source>
        <dbReference type="SAM" id="SignalP"/>
    </source>
</evidence>
<feature type="domain" description="Outer membrane protein beta-barrel" evidence="2">
    <location>
        <begin position="18"/>
        <end position="163"/>
    </location>
</feature>
<evidence type="ECO:0000313" key="4">
    <source>
        <dbReference type="Proteomes" id="UP000030152"/>
    </source>
</evidence>
<feature type="chain" id="PRO_5002002719" description="Outer membrane protein beta-barrel domain-containing protein" evidence="1">
    <location>
        <begin position="20"/>
        <end position="185"/>
    </location>
</feature>
<keyword evidence="4" id="KW-1185">Reference proteome</keyword>
<keyword evidence="1" id="KW-0732">Signal</keyword>
<gene>
    <name evidence="3" type="ORF">Q765_18460</name>
</gene>
<organism evidence="3 4">
    <name type="scientific">Flavobacterium rivuli WB 3.3-2 = DSM 21788</name>
    <dbReference type="NCBI Taxonomy" id="1121895"/>
    <lineage>
        <taxon>Bacteria</taxon>
        <taxon>Pseudomonadati</taxon>
        <taxon>Bacteroidota</taxon>
        <taxon>Flavobacteriia</taxon>
        <taxon>Flavobacteriales</taxon>
        <taxon>Flavobacteriaceae</taxon>
        <taxon>Flavobacterium</taxon>
    </lineage>
</organism>
<dbReference type="SUPFAM" id="SSF56925">
    <property type="entry name" value="OMPA-like"/>
    <property type="match status" value="1"/>
</dbReference>
<feature type="signal peptide" evidence="1">
    <location>
        <begin position="1"/>
        <end position="19"/>
    </location>
</feature>
<name>A0A0A2M0K2_9FLAO</name>
<comment type="caution">
    <text evidence="3">The sequence shown here is derived from an EMBL/GenBank/DDBJ whole genome shotgun (WGS) entry which is preliminary data.</text>
</comment>
<dbReference type="AlphaFoldDB" id="A0A0A2M0K2"/>
<dbReference type="InterPro" id="IPR025665">
    <property type="entry name" value="Beta-barrel_OMP_2"/>
</dbReference>
<dbReference type="Pfam" id="PF13568">
    <property type="entry name" value="OMP_b-brl_2"/>
    <property type="match status" value="1"/>
</dbReference>
<proteinExistence type="predicted"/>
<dbReference type="InterPro" id="IPR011250">
    <property type="entry name" value="OMP/PagP_B-barrel"/>
</dbReference>
<dbReference type="Proteomes" id="UP000030152">
    <property type="component" value="Unassembled WGS sequence"/>
</dbReference>
<sequence length="185" mass="19717">MKKFLLAVVLLAGTFATQAQGLNFGIKAGANFSNFQGDLDTDGITSFHAGAVLELNIVPTFSVQAEGLFSSQGGKAKYEADGVVGVARDIKLDYISVPVLAKFYILPNTLSITAGPQFSFLVNDADDIFETKKFDLAASGGLELKIIAGLFAQARYNIGLTNVNDSEVRGDVKNGVFQLSVGYFF</sequence>
<evidence type="ECO:0000313" key="3">
    <source>
        <dbReference type="EMBL" id="KGO84998.1"/>
    </source>
</evidence>
<dbReference type="STRING" id="1121895.GCA_000378485_01709"/>
<dbReference type="EMBL" id="JRLX01000029">
    <property type="protein sequence ID" value="KGO84998.1"/>
    <property type="molecule type" value="Genomic_DNA"/>
</dbReference>
<dbReference type="eggNOG" id="COG3637">
    <property type="taxonomic scope" value="Bacteria"/>
</dbReference>
<dbReference type="RefSeq" id="WP_020212863.1">
    <property type="nucleotide sequence ID" value="NZ_JRLX01000029.1"/>
</dbReference>
<dbReference type="OrthoDB" id="947434at2"/>
<accession>A0A0A2M0K2</accession>
<evidence type="ECO:0000259" key="2">
    <source>
        <dbReference type="Pfam" id="PF13568"/>
    </source>
</evidence>
<protein>
    <recommendedName>
        <fullName evidence="2">Outer membrane protein beta-barrel domain-containing protein</fullName>
    </recommendedName>
</protein>
<reference evidence="3 4" key="1">
    <citation type="submission" date="2013-09" db="EMBL/GenBank/DDBJ databases">
        <authorList>
            <person name="Zeng Z."/>
            <person name="Chen C."/>
        </authorList>
    </citation>
    <scope>NUCLEOTIDE SEQUENCE [LARGE SCALE GENOMIC DNA]</scope>
    <source>
        <strain evidence="3 4">WB 3.3-2</strain>
    </source>
</reference>